<feature type="binding site" evidence="9">
    <location>
        <begin position="44"/>
        <end position="48"/>
    </location>
    <ligand>
        <name>4-amino-2-methyl-5-(diphosphooxymethyl)pyrimidine</name>
        <dbReference type="ChEBI" id="CHEBI:57841"/>
    </ligand>
</feature>
<evidence type="ECO:0000256" key="1">
    <source>
        <dbReference type="ARBA" id="ARBA00005165"/>
    </source>
</evidence>
<evidence type="ECO:0000256" key="9">
    <source>
        <dbReference type="HAMAP-Rule" id="MF_00097"/>
    </source>
</evidence>
<dbReference type="EC" id="2.5.1.3" evidence="9"/>
<feature type="binding site" evidence="9">
    <location>
        <position position="115"/>
    </location>
    <ligand>
        <name>4-amino-2-methyl-5-(diphosphooxymethyl)pyrimidine</name>
        <dbReference type="ChEBI" id="CHEBI:57841"/>
    </ligand>
</feature>
<evidence type="ECO:0000256" key="11">
    <source>
        <dbReference type="RuleBase" id="RU004253"/>
    </source>
</evidence>
<feature type="binding site" evidence="9">
    <location>
        <position position="96"/>
    </location>
    <ligand>
        <name>Mg(2+)</name>
        <dbReference type="ChEBI" id="CHEBI:18420"/>
    </ligand>
</feature>
<dbReference type="GO" id="GO:0005737">
    <property type="term" value="C:cytoplasm"/>
    <property type="evidence" value="ECO:0007669"/>
    <property type="project" value="TreeGrafter"/>
</dbReference>
<dbReference type="PANTHER" id="PTHR20857">
    <property type="entry name" value="THIAMINE-PHOSPHATE PYROPHOSPHORYLASE"/>
    <property type="match status" value="1"/>
</dbReference>
<keyword evidence="2 9" id="KW-0808">Transferase</keyword>
<sequence length="221" mass="23952">MIKRGLAEFLKPGLYGITAEAHARGRDNIRVVQDMLAAGIKIIQYREKEKSAREKYLQCLRIRELTRQAGAVFIVNDHVDLALLVDADGVHIGQDDLPPDQVRKLVGQERLIGLSTHSPAQARAARGAGVDYIGVGPLFATRTKKDVCDPVGLSYLDYVVKNIDLPFVAIGGIKEHNIGQVTARGARCVALVTEIVAAPDIPAKVAALRQAMAINNDLTTI</sequence>
<feature type="binding site" evidence="9">
    <location>
        <begin position="141"/>
        <end position="143"/>
    </location>
    <ligand>
        <name>2-[(2R,5Z)-2-carboxy-4-methylthiazol-5(2H)-ylidene]ethyl phosphate</name>
        <dbReference type="ChEBI" id="CHEBI:62899"/>
    </ligand>
</feature>
<proteinExistence type="inferred from homology"/>
<evidence type="ECO:0000313" key="14">
    <source>
        <dbReference type="Proteomes" id="UP000009315"/>
    </source>
</evidence>
<dbReference type="GO" id="GO:0004789">
    <property type="term" value="F:thiamine-phosphate diphosphorylase activity"/>
    <property type="evidence" value="ECO:0007669"/>
    <property type="project" value="UniProtKB-UniRule"/>
</dbReference>
<organism evidence="13 14">
    <name type="scientific">Desulforamulus hydrothermalis Lam5 = DSM 18033</name>
    <dbReference type="NCBI Taxonomy" id="1121428"/>
    <lineage>
        <taxon>Bacteria</taxon>
        <taxon>Bacillati</taxon>
        <taxon>Bacillota</taxon>
        <taxon>Clostridia</taxon>
        <taxon>Eubacteriales</taxon>
        <taxon>Peptococcaceae</taxon>
        <taxon>Desulforamulus</taxon>
    </lineage>
</organism>
<dbReference type="Proteomes" id="UP000009315">
    <property type="component" value="Unassembled WGS sequence"/>
</dbReference>
<reference evidence="13 14" key="1">
    <citation type="journal article" date="2013" name="Genome Announc.">
        <title>Genome Sequence of the Sulfate-Reducing Bacterium Desulfotomaculum hydrothermale Lam5(T).</title>
        <authorList>
            <person name="Amin O."/>
            <person name="Fardeau M.L."/>
            <person name="Valette O."/>
            <person name="Hirschler-Rea A."/>
            <person name="Barbe V."/>
            <person name="Medigue C."/>
            <person name="Vacherie B."/>
            <person name="Ollivier B."/>
            <person name="Bertin P.N."/>
            <person name="Dolla A."/>
        </authorList>
    </citation>
    <scope>NUCLEOTIDE SEQUENCE [LARGE SCALE GENOMIC DNA]</scope>
    <source>
        <strain evidence="14">Lam5 / DSM 18033</strain>
    </source>
</reference>
<evidence type="ECO:0000313" key="13">
    <source>
        <dbReference type="EMBL" id="CCO08578.1"/>
    </source>
</evidence>
<dbReference type="FunFam" id="3.20.20.70:FF:000096">
    <property type="entry name" value="Thiamine-phosphate synthase"/>
    <property type="match status" value="1"/>
</dbReference>
<dbReference type="InterPro" id="IPR013785">
    <property type="entry name" value="Aldolase_TIM"/>
</dbReference>
<gene>
    <name evidence="9 13" type="primary">thiE</name>
    <name evidence="13" type="ORF">DESHY_40128</name>
</gene>
<dbReference type="SUPFAM" id="SSF51391">
    <property type="entry name" value="Thiamin phosphate synthase"/>
    <property type="match status" value="1"/>
</dbReference>
<dbReference type="STRING" id="1121428.DESHY_40128"/>
<dbReference type="GO" id="GO:0000287">
    <property type="term" value="F:magnesium ion binding"/>
    <property type="evidence" value="ECO:0007669"/>
    <property type="project" value="UniProtKB-UniRule"/>
</dbReference>
<evidence type="ECO:0000256" key="8">
    <source>
        <dbReference type="ARBA" id="ARBA00047883"/>
    </source>
</evidence>
<dbReference type="InterPro" id="IPR036206">
    <property type="entry name" value="ThiamineP_synth_sf"/>
</dbReference>
<keyword evidence="3 9" id="KW-0479">Metal-binding</keyword>
<evidence type="ECO:0000256" key="7">
    <source>
        <dbReference type="ARBA" id="ARBA00047851"/>
    </source>
</evidence>
<feature type="binding site" evidence="9">
    <location>
        <position position="172"/>
    </location>
    <ligand>
        <name>2-[(2R,5Z)-2-carboxy-4-methylthiazol-5(2H)-ylidene]ethyl phosphate</name>
        <dbReference type="ChEBI" id="CHEBI:62899"/>
    </ligand>
</feature>
<name>K8EAD5_9FIRM</name>
<dbReference type="GO" id="GO:0009229">
    <property type="term" value="P:thiamine diphosphate biosynthetic process"/>
    <property type="evidence" value="ECO:0007669"/>
    <property type="project" value="UniProtKB-UniRule"/>
</dbReference>
<evidence type="ECO:0000256" key="4">
    <source>
        <dbReference type="ARBA" id="ARBA00022842"/>
    </source>
</evidence>
<dbReference type="HAMAP" id="MF_00097">
    <property type="entry name" value="TMP_synthase"/>
    <property type="match status" value="1"/>
</dbReference>
<comment type="catalytic activity">
    <reaction evidence="6 9 10">
        <text>4-methyl-5-(2-phosphooxyethyl)-thiazole + 4-amino-2-methyl-5-(diphosphooxymethyl)pyrimidine + H(+) = thiamine phosphate + diphosphate</text>
        <dbReference type="Rhea" id="RHEA:22328"/>
        <dbReference type="ChEBI" id="CHEBI:15378"/>
        <dbReference type="ChEBI" id="CHEBI:33019"/>
        <dbReference type="ChEBI" id="CHEBI:37575"/>
        <dbReference type="ChEBI" id="CHEBI:57841"/>
        <dbReference type="ChEBI" id="CHEBI:58296"/>
        <dbReference type="EC" id="2.5.1.3"/>
    </reaction>
</comment>
<comment type="function">
    <text evidence="9">Condenses 4-methyl-5-(beta-hydroxyethyl)thiazole monophosphate (THZ-P) and 2-methyl-4-amino-5-hydroxymethyl pyrimidine pyrophosphate (HMP-PP) to form thiamine monophosphate (TMP).</text>
</comment>
<evidence type="ECO:0000256" key="5">
    <source>
        <dbReference type="ARBA" id="ARBA00022977"/>
    </source>
</evidence>
<dbReference type="RefSeq" id="WP_008412075.1">
    <property type="nucleotide sequence ID" value="NZ_CAOS01000011.1"/>
</dbReference>
<dbReference type="eggNOG" id="COG0352">
    <property type="taxonomic scope" value="Bacteria"/>
</dbReference>
<evidence type="ECO:0000259" key="12">
    <source>
        <dbReference type="Pfam" id="PF02581"/>
    </source>
</evidence>
<keyword evidence="5 9" id="KW-0784">Thiamine biosynthesis</keyword>
<dbReference type="UniPathway" id="UPA00060">
    <property type="reaction ID" value="UER00141"/>
</dbReference>
<keyword evidence="4 9" id="KW-0460">Magnesium</keyword>
<evidence type="ECO:0000256" key="10">
    <source>
        <dbReference type="RuleBase" id="RU003826"/>
    </source>
</evidence>
<dbReference type="PANTHER" id="PTHR20857:SF15">
    <property type="entry name" value="THIAMINE-PHOSPHATE SYNTHASE"/>
    <property type="match status" value="1"/>
</dbReference>
<feature type="binding site" evidence="9">
    <location>
        <position position="76"/>
    </location>
    <ligand>
        <name>4-amino-2-methyl-5-(diphosphooxymethyl)pyrimidine</name>
        <dbReference type="ChEBI" id="CHEBI:57841"/>
    </ligand>
</feature>
<dbReference type="NCBIfam" id="TIGR00693">
    <property type="entry name" value="thiE"/>
    <property type="match status" value="1"/>
</dbReference>
<dbReference type="AlphaFoldDB" id="K8EAD5"/>
<protein>
    <recommendedName>
        <fullName evidence="9">Thiamine-phosphate synthase</fullName>
        <shortName evidence="9">TP synthase</shortName>
        <shortName evidence="9">TPS</shortName>
        <ecNumber evidence="9">2.5.1.3</ecNumber>
    </recommendedName>
    <alternativeName>
        <fullName evidence="9">Thiamine-phosphate pyrophosphorylase</fullName>
        <shortName evidence="9">TMP pyrophosphorylase</shortName>
        <shortName evidence="9">TMP-PPase</shortName>
    </alternativeName>
</protein>
<dbReference type="Gene3D" id="3.20.20.70">
    <property type="entry name" value="Aldolase class I"/>
    <property type="match status" value="1"/>
</dbReference>
<comment type="catalytic activity">
    <reaction evidence="8 9 10">
        <text>2-[(2R,5Z)-2-carboxy-4-methylthiazol-5(2H)-ylidene]ethyl phosphate + 4-amino-2-methyl-5-(diphosphooxymethyl)pyrimidine + 2 H(+) = thiamine phosphate + CO2 + diphosphate</text>
        <dbReference type="Rhea" id="RHEA:47844"/>
        <dbReference type="ChEBI" id="CHEBI:15378"/>
        <dbReference type="ChEBI" id="CHEBI:16526"/>
        <dbReference type="ChEBI" id="CHEBI:33019"/>
        <dbReference type="ChEBI" id="CHEBI:37575"/>
        <dbReference type="ChEBI" id="CHEBI:57841"/>
        <dbReference type="ChEBI" id="CHEBI:62899"/>
        <dbReference type="EC" id="2.5.1.3"/>
    </reaction>
</comment>
<dbReference type="OrthoDB" id="9812206at2"/>
<accession>K8EAD5</accession>
<dbReference type="InterPro" id="IPR034291">
    <property type="entry name" value="TMP_synthase"/>
</dbReference>
<evidence type="ECO:0000256" key="3">
    <source>
        <dbReference type="ARBA" id="ARBA00022723"/>
    </source>
</evidence>
<dbReference type="CDD" id="cd00564">
    <property type="entry name" value="TMP_TenI"/>
    <property type="match status" value="1"/>
</dbReference>
<evidence type="ECO:0000256" key="2">
    <source>
        <dbReference type="ARBA" id="ARBA00022679"/>
    </source>
</evidence>
<dbReference type="InterPro" id="IPR022998">
    <property type="entry name" value="ThiamineP_synth_TenI"/>
</dbReference>
<evidence type="ECO:0000256" key="6">
    <source>
        <dbReference type="ARBA" id="ARBA00047334"/>
    </source>
</evidence>
<comment type="pathway">
    <text evidence="1 9 11">Cofactor biosynthesis; thiamine diphosphate biosynthesis; thiamine phosphate from 4-amino-2-methyl-5-diphosphomethylpyrimidine and 4-methyl-5-(2-phosphoethyl)-thiazole: step 1/1.</text>
</comment>
<comment type="catalytic activity">
    <reaction evidence="7 9 10">
        <text>2-(2-carboxy-4-methylthiazol-5-yl)ethyl phosphate + 4-amino-2-methyl-5-(diphosphooxymethyl)pyrimidine + 2 H(+) = thiamine phosphate + CO2 + diphosphate</text>
        <dbReference type="Rhea" id="RHEA:47848"/>
        <dbReference type="ChEBI" id="CHEBI:15378"/>
        <dbReference type="ChEBI" id="CHEBI:16526"/>
        <dbReference type="ChEBI" id="CHEBI:33019"/>
        <dbReference type="ChEBI" id="CHEBI:37575"/>
        <dbReference type="ChEBI" id="CHEBI:57841"/>
        <dbReference type="ChEBI" id="CHEBI:62890"/>
        <dbReference type="EC" id="2.5.1.3"/>
    </reaction>
</comment>
<feature type="binding site" evidence="9">
    <location>
        <position position="77"/>
    </location>
    <ligand>
        <name>Mg(2+)</name>
        <dbReference type="ChEBI" id="CHEBI:18420"/>
    </ligand>
</feature>
<comment type="similarity">
    <text evidence="9 10">Belongs to the thiamine-phosphate synthase family.</text>
</comment>
<comment type="caution">
    <text evidence="13">The sequence shown here is derived from an EMBL/GenBank/DDBJ whole genome shotgun (WGS) entry which is preliminary data.</text>
</comment>
<comment type="cofactor">
    <cofactor evidence="9">
        <name>Mg(2+)</name>
        <dbReference type="ChEBI" id="CHEBI:18420"/>
    </cofactor>
    <text evidence="9">Binds 1 Mg(2+) ion per subunit.</text>
</comment>
<keyword evidence="14" id="KW-1185">Reference proteome</keyword>
<feature type="binding site" evidence="9">
    <location>
        <begin position="192"/>
        <end position="193"/>
    </location>
    <ligand>
        <name>2-[(2R,5Z)-2-carboxy-4-methylthiazol-5(2H)-ylidene]ethyl phosphate</name>
        <dbReference type="ChEBI" id="CHEBI:62899"/>
    </ligand>
</feature>
<feature type="binding site" evidence="9">
    <location>
        <position position="144"/>
    </location>
    <ligand>
        <name>4-amino-2-methyl-5-(diphosphooxymethyl)pyrimidine</name>
        <dbReference type="ChEBI" id="CHEBI:57841"/>
    </ligand>
</feature>
<dbReference type="GO" id="GO:0009228">
    <property type="term" value="P:thiamine biosynthetic process"/>
    <property type="evidence" value="ECO:0007669"/>
    <property type="project" value="UniProtKB-KW"/>
</dbReference>
<dbReference type="EMBL" id="CAOS01000011">
    <property type="protein sequence ID" value="CCO08578.1"/>
    <property type="molecule type" value="Genomic_DNA"/>
</dbReference>
<dbReference type="Pfam" id="PF02581">
    <property type="entry name" value="TMP-TENI"/>
    <property type="match status" value="1"/>
</dbReference>
<feature type="domain" description="Thiamine phosphate synthase/TenI" evidence="12">
    <location>
        <begin position="14"/>
        <end position="195"/>
    </location>
</feature>